<dbReference type="EMBL" id="CAEZXB010000011">
    <property type="protein sequence ID" value="CAB4676126.1"/>
    <property type="molecule type" value="Genomic_DNA"/>
</dbReference>
<proteinExistence type="predicted"/>
<sequence length="59" mass="6499">MPKDAGSIPATSTGMVQLSTARNLAFQLVESAIQFAIYYLFSFYSHHALGNTWSAVIQF</sequence>
<organism evidence="3">
    <name type="scientific">freshwater metagenome</name>
    <dbReference type="NCBI Taxonomy" id="449393"/>
    <lineage>
        <taxon>unclassified sequences</taxon>
        <taxon>metagenomes</taxon>
        <taxon>ecological metagenomes</taxon>
    </lineage>
</organism>
<dbReference type="EMBL" id="CAFBRC010000160">
    <property type="protein sequence ID" value="CAB5078262.1"/>
    <property type="molecule type" value="Genomic_DNA"/>
</dbReference>
<gene>
    <name evidence="1" type="ORF">UFOPK2342_00791</name>
    <name evidence="2" type="ORF">UFOPK2423_01738</name>
    <name evidence="3" type="ORF">UFOPK4367_01555</name>
</gene>
<protein>
    <submittedName>
        <fullName evidence="3">Unannotated protein</fullName>
    </submittedName>
</protein>
<dbReference type="AlphaFoldDB" id="A0A6J7VLL6"/>
<reference evidence="3" key="1">
    <citation type="submission" date="2020-05" db="EMBL/GenBank/DDBJ databases">
        <authorList>
            <person name="Chiriac C."/>
            <person name="Salcher M."/>
            <person name="Ghai R."/>
            <person name="Kavagutti S V."/>
        </authorList>
    </citation>
    <scope>NUCLEOTIDE SEQUENCE</scope>
</reference>
<evidence type="ECO:0000313" key="2">
    <source>
        <dbReference type="EMBL" id="CAB4711213.1"/>
    </source>
</evidence>
<evidence type="ECO:0000313" key="1">
    <source>
        <dbReference type="EMBL" id="CAB4676126.1"/>
    </source>
</evidence>
<evidence type="ECO:0000313" key="3">
    <source>
        <dbReference type="EMBL" id="CAB5078262.1"/>
    </source>
</evidence>
<dbReference type="EMBL" id="CAEZXN010000079">
    <property type="protein sequence ID" value="CAB4711213.1"/>
    <property type="molecule type" value="Genomic_DNA"/>
</dbReference>
<name>A0A6J7VLL6_9ZZZZ</name>
<accession>A0A6J7VLL6</accession>